<protein>
    <submittedName>
        <fullName evidence="1">UDP-glucose:glycoprotein glucosyltransferase 1</fullName>
    </submittedName>
</protein>
<keyword evidence="2" id="KW-1185">Reference proteome</keyword>
<keyword evidence="1" id="KW-0808">Transferase</keyword>
<dbReference type="GO" id="GO:0003980">
    <property type="term" value="F:UDP-glucose:glycoprotein glucosyltransferase activity"/>
    <property type="evidence" value="ECO:0007669"/>
    <property type="project" value="InterPro"/>
</dbReference>
<dbReference type="GO" id="GO:0051082">
    <property type="term" value="F:unfolded protein binding"/>
    <property type="evidence" value="ECO:0007669"/>
    <property type="project" value="TreeGrafter"/>
</dbReference>
<comment type="caution">
    <text evidence="1">The sequence shown here is derived from an EMBL/GenBank/DDBJ whole genome shotgun (WGS) entry which is preliminary data.</text>
</comment>
<dbReference type="OrthoDB" id="27683at2759"/>
<dbReference type="GO" id="GO:0018279">
    <property type="term" value="P:protein N-linked glycosylation via asparagine"/>
    <property type="evidence" value="ECO:0007669"/>
    <property type="project" value="TreeGrafter"/>
</dbReference>
<dbReference type="PANTHER" id="PTHR11226:SF3">
    <property type="entry name" value="UDP-GLUCOSE:GLYCOPROTEIN GLUCOSYLTRANSFERASE 1"/>
    <property type="match status" value="1"/>
</dbReference>
<accession>A0A4Z2ETD1</accession>
<dbReference type="AlphaFoldDB" id="A0A4Z2ETD1"/>
<organism evidence="1 2">
    <name type="scientific">Liparis tanakae</name>
    <name type="common">Tanaka's snailfish</name>
    <dbReference type="NCBI Taxonomy" id="230148"/>
    <lineage>
        <taxon>Eukaryota</taxon>
        <taxon>Metazoa</taxon>
        <taxon>Chordata</taxon>
        <taxon>Craniata</taxon>
        <taxon>Vertebrata</taxon>
        <taxon>Euteleostomi</taxon>
        <taxon>Actinopterygii</taxon>
        <taxon>Neopterygii</taxon>
        <taxon>Teleostei</taxon>
        <taxon>Neoteleostei</taxon>
        <taxon>Acanthomorphata</taxon>
        <taxon>Eupercaria</taxon>
        <taxon>Perciformes</taxon>
        <taxon>Cottioidei</taxon>
        <taxon>Cottales</taxon>
        <taxon>Liparidae</taxon>
        <taxon>Liparis</taxon>
    </lineage>
</organism>
<dbReference type="EMBL" id="SRLO01002959">
    <property type="protein sequence ID" value="TNN32053.1"/>
    <property type="molecule type" value="Genomic_DNA"/>
</dbReference>
<name>A0A4Z2ETD1_9TELE</name>
<dbReference type="GO" id="GO:0005783">
    <property type="term" value="C:endoplasmic reticulum"/>
    <property type="evidence" value="ECO:0007669"/>
    <property type="project" value="TreeGrafter"/>
</dbReference>
<dbReference type="InterPro" id="IPR009448">
    <property type="entry name" value="UDP-g_GGtrans"/>
</dbReference>
<proteinExistence type="predicted"/>
<evidence type="ECO:0000313" key="2">
    <source>
        <dbReference type="Proteomes" id="UP000314294"/>
    </source>
</evidence>
<dbReference type="PANTHER" id="PTHR11226">
    <property type="entry name" value="UDP-GLUCOSE GLYCOPROTEIN:GLUCOSYLTRANSFERASE"/>
    <property type="match status" value="1"/>
</dbReference>
<dbReference type="Proteomes" id="UP000314294">
    <property type="component" value="Unassembled WGS sequence"/>
</dbReference>
<gene>
    <name evidence="1" type="primary">Uggt1_5</name>
    <name evidence="1" type="ORF">EYF80_057785</name>
</gene>
<dbReference type="GO" id="GO:0036503">
    <property type="term" value="P:ERAD pathway"/>
    <property type="evidence" value="ECO:0007669"/>
    <property type="project" value="TreeGrafter"/>
</dbReference>
<reference evidence="1 2" key="1">
    <citation type="submission" date="2019-03" db="EMBL/GenBank/DDBJ databases">
        <title>First draft genome of Liparis tanakae, snailfish: a comprehensive survey of snailfish specific genes.</title>
        <authorList>
            <person name="Kim W."/>
            <person name="Song I."/>
            <person name="Jeong J.-H."/>
            <person name="Kim D."/>
            <person name="Kim S."/>
            <person name="Ryu S."/>
            <person name="Song J.Y."/>
            <person name="Lee S.K."/>
        </authorList>
    </citation>
    <scope>NUCLEOTIDE SEQUENCE [LARGE SCALE GENOMIC DNA]</scope>
    <source>
        <tissue evidence="1">Muscle</tissue>
    </source>
</reference>
<evidence type="ECO:0000313" key="1">
    <source>
        <dbReference type="EMBL" id="TNN32053.1"/>
    </source>
</evidence>
<sequence>MNCQSKLSEMPLKSFYRHVLEPEVAFQADGAFSPGPMAKFLDMPQSPLFTLNLNTPDSWMVESVHTRYDLDNIYLEEVKRHVHQDP</sequence>